<dbReference type="PROSITE" id="PS00134">
    <property type="entry name" value="TRYPSIN_HIS"/>
    <property type="match status" value="1"/>
</dbReference>
<reference evidence="10 11" key="1">
    <citation type="submission" date="2020-02" db="EMBL/GenBank/DDBJ databases">
        <title>Whole-genome analyses of novel actinobacteria.</title>
        <authorList>
            <person name="Sahin N."/>
        </authorList>
    </citation>
    <scope>NUCLEOTIDE SEQUENCE [LARGE SCALE GENOMIC DNA]</scope>
    <source>
        <strain evidence="10 11">A7024</strain>
    </source>
</reference>
<evidence type="ECO:0000256" key="4">
    <source>
        <dbReference type="ARBA" id="ARBA00022825"/>
    </source>
</evidence>
<dbReference type="InterPro" id="IPR043504">
    <property type="entry name" value="Peptidase_S1_PA_chymotrypsin"/>
</dbReference>
<feature type="active site" description="Charge relay system" evidence="6">
    <location>
        <position position="236"/>
    </location>
</feature>
<keyword evidence="8" id="KW-0732">Signal</keyword>
<feature type="disulfide bond" evidence="7">
    <location>
        <begin position="230"/>
        <end position="257"/>
    </location>
</feature>
<keyword evidence="5 7" id="KW-1015">Disulfide bond</keyword>
<dbReference type="Proteomes" id="UP000481583">
    <property type="component" value="Unassembled WGS sequence"/>
</dbReference>
<name>A0A6G4U7B8_9ACTN</name>
<dbReference type="GO" id="GO:0006508">
    <property type="term" value="P:proteolysis"/>
    <property type="evidence" value="ECO:0007669"/>
    <property type="project" value="UniProtKB-KW"/>
</dbReference>
<evidence type="ECO:0000256" key="2">
    <source>
        <dbReference type="ARBA" id="ARBA00022670"/>
    </source>
</evidence>
<dbReference type="GO" id="GO:0004252">
    <property type="term" value="F:serine-type endopeptidase activity"/>
    <property type="evidence" value="ECO:0007669"/>
    <property type="project" value="InterPro"/>
</dbReference>
<dbReference type="RefSeq" id="WP_165241680.1">
    <property type="nucleotide sequence ID" value="NZ_JAAKZV010000180.1"/>
</dbReference>
<dbReference type="PRINTS" id="PR00861">
    <property type="entry name" value="ALYTICPTASE"/>
</dbReference>
<evidence type="ECO:0000256" key="5">
    <source>
        <dbReference type="ARBA" id="ARBA00023157"/>
    </source>
</evidence>
<dbReference type="CDD" id="cd21112">
    <property type="entry name" value="alphaLP-like"/>
    <property type="match status" value="1"/>
</dbReference>
<protein>
    <submittedName>
        <fullName evidence="10">S1 family peptidase</fullName>
    </submittedName>
</protein>
<dbReference type="InterPro" id="IPR009003">
    <property type="entry name" value="Peptidase_S1_PA"/>
</dbReference>
<dbReference type="PIRSF" id="PIRSF001134">
    <property type="entry name" value="Streptogrisin"/>
    <property type="match status" value="1"/>
</dbReference>
<evidence type="ECO:0000256" key="8">
    <source>
        <dbReference type="SAM" id="SignalP"/>
    </source>
</evidence>
<evidence type="ECO:0000259" key="9">
    <source>
        <dbReference type="Pfam" id="PF00089"/>
    </source>
</evidence>
<evidence type="ECO:0000256" key="1">
    <source>
        <dbReference type="ARBA" id="ARBA00007664"/>
    </source>
</evidence>
<comment type="similarity">
    <text evidence="1">Belongs to the peptidase S1 family.</text>
</comment>
<keyword evidence="4" id="KW-0720">Serine protease</keyword>
<dbReference type="EMBL" id="JAAKZV010000180">
    <property type="protein sequence ID" value="NGN68074.1"/>
    <property type="molecule type" value="Genomic_DNA"/>
</dbReference>
<accession>A0A6G4U7B8</accession>
<dbReference type="Pfam" id="PF00089">
    <property type="entry name" value="Trypsin"/>
    <property type="match status" value="1"/>
</dbReference>
<evidence type="ECO:0000256" key="7">
    <source>
        <dbReference type="PIRSR" id="PIRSR001134-2"/>
    </source>
</evidence>
<dbReference type="Gene3D" id="2.40.10.10">
    <property type="entry name" value="Trypsin-like serine proteases"/>
    <property type="match status" value="2"/>
</dbReference>
<feature type="chain" id="PRO_5026292833" evidence="8">
    <location>
        <begin position="30"/>
        <end position="280"/>
    </location>
</feature>
<dbReference type="InterPro" id="IPR018114">
    <property type="entry name" value="TRYPSIN_HIS"/>
</dbReference>
<feature type="active site" description="Charge relay system" evidence="6">
    <location>
        <position position="134"/>
    </location>
</feature>
<gene>
    <name evidence="10" type="ORF">G5C51_29765</name>
</gene>
<dbReference type="PROSITE" id="PS00135">
    <property type="entry name" value="TRYPSIN_SER"/>
    <property type="match status" value="1"/>
</dbReference>
<sequence length="280" mass="28578">MRLKQVTPHIAIASALAAAAIFVLPNAQAAPSVTQKAAEAGAAVKAADIGGTAWGKSTDGKLLVTVDKTVSKKELAKIKKATADYSDAVEINRTEGTFRKYIAAGDAIYGGGSRCSLGFNAEKDGKKYFITAGHCGESVQEWTADEGGSEKLGPTTDFSFPENDYALVEITNSAIETPGGYTAAEATVGENVTRTGSTTGTHTGSVTALDATVNYGNGQIVNGLIQTDVCAEPGDSGGPLYDGDKALGLTSGGSGDCTSGGETFFQPVTEAVEAYGVTLL</sequence>
<evidence type="ECO:0000313" key="10">
    <source>
        <dbReference type="EMBL" id="NGN68074.1"/>
    </source>
</evidence>
<evidence type="ECO:0000256" key="6">
    <source>
        <dbReference type="PIRSR" id="PIRSR001134-1"/>
    </source>
</evidence>
<dbReference type="InterPro" id="IPR001316">
    <property type="entry name" value="Pept_S1A_streptogrisin"/>
</dbReference>
<dbReference type="AlphaFoldDB" id="A0A6G4U7B8"/>
<organism evidence="10 11">
    <name type="scientific">Streptomyces coryli</name>
    <dbReference type="NCBI Taxonomy" id="1128680"/>
    <lineage>
        <taxon>Bacteria</taxon>
        <taxon>Bacillati</taxon>
        <taxon>Actinomycetota</taxon>
        <taxon>Actinomycetes</taxon>
        <taxon>Kitasatosporales</taxon>
        <taxon>Streptomycetaceae</taxon>
        <taxon>Streptomyces</taxon>
    </lineage>
</organism>
<proteinExistence type="inferred from homology"/>
<dbReference type="SUPFAM" id="SSF50494">
    <property type="entry name" value="Trypsin-like serine proteases"/>
    <property type="match status" value="1"/>
</dbReference>
<keyword evidence="11" id="KW-1185">Reference proteome</keyword>
<dbReference type="InterPro" id="IPR033116">
    <property type="entry name" value="TRYPSIN_SER"/>
</dbReference>
<dbReference type="InterPro" id="IPR001254">
    <property type="entry name" value="Trypsin_dom"/>
</dbReference>
<feature type="domain" description="Peptidase S1" evidence="9">
    <location>
        <begin position="126"/>
        <end position="272"/>
    </location>
</feature>
<comment type="caution">
    <text evidence="10">The sequence shown here is derived from an EMBL/GenBank/DDBJ whole genome shotgun (WGS) entry which is preliminary data.</text>
</comment>
<evidence type="ECO:0000256" key="3">
    <source>
        <dbReference type="ARBA" id="ARBA00022801"/>
    </source>
</evidence>
<feature type="active site" description="Charge relay system" evidence="6">
    <location>
        <position position="164"/>
    </location>
</feature>
<feature type="disulfide bond" evidence="7">
    <location>
        <begin position="115"/>
        <end position="135"/>
    </location>
</feature>
<feature type="signal peptide" evidence="8">
    <location>
        <begin position="1"/>
        <end position="29"/>
    </location>
</feature>
<evidence type="ECO:0000313" key="11">
    <source>
        <dbReference type="Proteomes" id="UP000481583"/>
    </source>
</evidence>
<keyword evidence="2" id="KW-0645">Protease</keyword>
<keyword evidence="3" id="KW-0378">Hydrolase</keyword>